<dbReference type="AlphaFoldDB" id="A0A2H4U6F1"/>
<gene>
    <name evidence="2" type="ORF">BK798_04330</name>
</gene>
<protein>
    <submittedName>
        <fullName evidence="2">Uncharacterized protein</fullName>
    </submittedName>
</protein>
<evidence type="ECO:0000313" key="2">
    <source>
        <dbReference type="EMBL" id="ATZ59699.1"/>
    </source>
</evidence>
<sequence>MNSIQKAFMSNCCERCGRTLDFSKDKYCPYCGHPNFNYHPATGVSHSSSKTTKRKKQDNTSTCCILIAVFFIIAYIYSFFVSG</sequence>
<feature type="transmembrane region" description="Helical" evidence="1">
    <location>
        <begin position="60"/>
        <end position="80"/>
    </location>
</feature>
<keyword evidence="1" id="KW-0812">Transmembrane</keyword>
<name>A0A2H4U6F1_METSM</name>
<dbReference type="Proteomes" id="UP000232133">
    <property type="component" value="Chromosome"/>
</dbReference>
<reference evidence="2 3" key="1">
    <citation type="submission" date="2016-10" db="EMBL/GenBank/DDBJ databases">
        <authorList>
            <person name="Varghese N."/>
        </authorList>
    </citation>
    <scope>NUCLEOTIDE SEQUENCE [LARGE SCALE GENOMIC DNA]</scope>
    <source>
        <strain evidence="2 3">KB11</strain>
    </source>
</reference>
<accession>A0A2H4U6F1</accession>
<proteinExistence type="predicted"/>
<evidence type="ECO:0000313" key="3">
    <source>
        <dbReference type="Proteomes" id="UP000232133"/>
    </source>
</evidence>
<dbReference type="GeneID" id="78818401"/>
<keyword evidence="1" id="KW-0472">Membrane</keyword>
<organism evidence="2 3">
    <name type="scientific">Methanobrevibacter smithii</name>
    <dbReference type="NCBI Taxonomy" id="2173"/>
    <lineage>
        <taxon>Archaea</taxon>
        <taxon>Methanobacteriati</taxon>
        <taxon>Methanobacteriota</taxon>
        <taxon>Methanomada group</taxon>
        <taxon>Methanobacteria</taxon>
        <taxon>Methanobacteriales</taxon>
        <taxon>Methanobacteriaceae</taxon>
        <taxon>Methanobrevibacter</taxon>
    </lineage>
</organism>
<evidence type="ECO:0000256" key="1">
    <source>
        <dbReference type="SAM" id="Phobius"/>
    </source>
</evidence>
<dbReference type="EMBL" id="CP017803">
    <property type="protein sequence ID" value="ATZ59699.1"/>
    <property type="molecule type" value="Genomic_DNA"/>
</dbReference>
<dbReference type="RefSeq" id="WP_011954757.1">
    <property type="nucleotide sequence ID" value="NZ_CAYASF010000008.1"/>
</dbReference>
<keyword evidence="1" id="KW-1133">Transmembrane helix</keyword>
<dbReference type="SMR" id="A0A2H4U6F1"/>